<organism evidence="16 17">
    <name type="scientific">Vibrio hippocampi</name>
    <dbReference type="NCBI Taxonomy" id="654686"/>
    <lineage>
        <taxon>Bacteria</taxon>
        <taxon>Pseudomonadati</taxon>
        <taxon>Pseudomonadota</taxon>
        <taxon>Gammaproteobacteria</taxon>
        <taxon>Vibrionales</taxon>
        <taxon>Vibrionaceae</taxon>
        <taxon>Vibrio</taxon>
    </lineage>
</organism>
<evidence type="ECO:0000313" key="16">
    <source>
        <dbReference type="EMBL" id="CAH0529879.1"/>
    </source>
</evidence>
<dbReference type="SUPFAM" id="SSF56935">
    <property type="entry name" value="Porins"/>
    <property type="match status" value="1"/>
</dbReference>
<evidence type="ECO:0000256" key="10">
    <source>
        <dbReference type="PROSITE-ProRule" id="PRU01360"/>
    </source>
</evidence>
<evidence type="ECO:0000256" key="3">
    <source>
        <dbReference type="ARBA" id="ARBA00022452"/>
    </source>
</evidence>
<dbReference type="Pfam" id="PF07715">
    <property type="entry name" value="Plug"/>
    <property type="match status" value="1"/>
</dbReference>
<dbReference type="InterPro" id="IPR037066">
    <property type="entry name" value="Plug_dom_sf"/>
</dbReference>
<feature type="chain" id="PRO_5045626508" evidence="13">
    <location>
        <begin position="30"/>
        <end position="648"/>
    </location>
</feature>
<dbReference type="InterPro" id="IPR039426">
    <property type="entry name" value="TonB-dep_rcpt-like"/>
</dbReference>
<dbReference type="InterPro" id="IPR010916">
    <property type="entry name" value="TonB_box_CS"/>
</dbReference>
<evidence type="ECO:0000259" key="14">
    <source>
        <dbReference type="Pfam" id="PF00593"/>
    </source>
</evidence>
<dbReference type="Gene3D" id="2.40.170.20">
    <property type="entry name" value="TonB-dependent receptor, beta-barrel domain"/>
    <property type="match status" value="1"/>
</dbReference>
<keyword evidence="4 10" id="KW-0812">Transmembrane</keyword>
<dbReference type="InterPro" id="IPR036942">
    <property type="entry name" value="Beta-barrel_TonB_sf"/>
</dbReference>
<evidence type="ECO:0000256" key="2">
    <source>
        <dbReference type="ARBA" id="ARBA00022448"/>
    </source>
</evidence>
<comment type="caution">
    <text evidence="16">The sequence shown here is derived from an EMBL/GenBank/DDBJ whole genome shotgun (WGS) entry which is preliminary data.</text>
</comment>
<keyword evidence="7 11" id="KW-0798">TonB box</keyword>
<evidence type="ECO:0000256" key="7">
    <source>
        <dbReference type="ARBA" id="ARBA00023077"/>
    </source>
</evidence>
<evidence type="ECO:0000256" key="13">
    <source>
        <dbReference type="SAM" id="SignalP"/>
    </source>
</evidence>
<gene>
    <name evidence="16" type="primary">cirA</name>
    <name evidence="16" type="ORF">VHP8226_03635</name>
</gene>
<protein>
    <submittedName>
        <fullName evidence="16">Colicin I receptor</fullName>
    </submittedName>
</protein>
<evidence type="ECO:0000256" key="5">
    <source>
        <dbReference type="ARBA" id="ARBA00022729"/>
    </source>
</evidence>
<keyword evidence="17" id="KW-1185">Reference proteome</keyword>
<name>A0ABN8DKM6_9VIBR</name>
<keyword evidence="3 10" id="KW-1134">Transmembrane beta strand</keyword>
<evidence type="ECO:0000256" key="11">
    <source>
        <dbReference type="PROSITE-ProRule" id="PRU10143"/>
    </source>
</evidence>
<dbReference type="EMBL" id="CAKLCM010000003">
    <property type="protein sequence ID" value="CAH0529879.1"/>
    <property type="molecule type" value="Genomic_DNA"/>
</dbReference>
<proteinExistence type="inferred from homology"/>
<accession>A0ABN8DKM6</accession>
<evidence type="ECO:0000256" key="9">
    <source>
        <dbReference type="ARBA" id="ARBA00023237"/>
    </source>
</evidence>
<evidence type="ECO:0000259" key="15">
    <source>
        <dbReference type="Pfam" id="PF07715"/>
    </source>
</evidence>
<comment type="similarity">
    <text evidence="10 12">Belongs to the TonB-dependent receptor family.</text>
</comment>
<dbReference type="Gene3D" id="2.170.130.10">
    <property type="entry name" value="TonB-dependent receptor, plug domain"/>
    <property type="match status" value="1"/>
</dbReference>
<dbReference type="PROSITE" id="PS52016">
    <property type="entry name" value="TONB_DEPENDENT_REC_3"/>
    <property type="match status" value="1"/>
</dbReference>
<keyword evidence="6" id="KW-0406">Ion transport</keyword>
<dbReference type="CDD" id="cd01347">
    <property type="entry name" value="ligand_gated_channel"/>
    <property type="match status" value="1"/>
</dbReference>
<dbReference type="InterPro" id="IPR000531">
    <property type="entry name" value="Beta-barrel_TonB"/>
</dbReference>
<keyword evidence="16" id="KW-0675">Receptor</keyword>
<keyword evidence="9 10" id="KW-0998">Cell outer membrane</keyword>
<sequence>MNILPPLSRSTLSKSIVAACIAIPTIGQANEQATSTDANLTEMDTMVVTASGYEQAVTEAPATISVITREQLDNRSYQDLTDALQDMPGVTVTSGGDGQDISIRGMPADYTAILVDGRKQSGRETQTNGSTFTEQDWLPPLSAIERIEVVRGPMSTLYGSDALGGVINIITRKDYQQWHGSLRAEATVQENSDSGNSYQGQLYLAGPLIEGLMSASLTGLYQERKEDDIEGGYAGKTLDNYRASMYLTPTEQDTFTLEFTQHEQERVTTLGKSVIRSSQVAERKYERQSVSVAHSGNYAWGTGSSFLTRETVENLGAEKEVVNNLFNTQWGTLFDEHYLTVGASFEQKDLTDDKQGLSSKNDQWAIFAEDEWYLTDTFSLTLGVRYDQNETFDGQWSPRVYGVWSMAENWTLKGGVSTGYRAPSLTEMDGDWIQESCNGRCDVYGNPDLTAETSVNTEMGLYFEGDRDLSANITVFYSDFNDKIETVNIDSSCSTSSCDRTYVNIDDATSYGTETSIKKKFTTDITVGATYTYTHSEKNTNDDDDGLPLVQAPEHLVSLNGDWAIRDNVNSWMRVNYQSEEKDNITSTSNRTLSPSITYVDLGANWHVTDSLKLMAGVYNLFDEETTEDEFGYVEDGRRYWLAAEATF</sequence>
<evidence type="ECO:0000256" key="12">
    <source>
        <dbReference type="RuleBase" id="RU003357"/>
    </source>
</evidence>
<feature type="domain" description="TonB-dependent receptor-like beta-barrel" evidence="14">
    <location>
        <begin position="236"/>
        <end position="621"/>
    </location>
</feature>
<dbReference type="PANTHER" id="PTHR30069:SF53">
    <property type="entry name" value="COLICIN I RECEPTOR-RELATED"/>
    <property type="match status" value="1"/>
</dbReference>
<evidence type="ECO:0000256" key="1">
    <source>
        <dbReference type="ARBA" id="ARBA00004571"/>
    </source>
</evidence>
<evidence type="ECO:0000256" key="8">
    <source>
        <dbReference type="ARBA" id="ARBA00023136"/>
    </source>
</evidence>
<feature type="domain" description="TonB-dependent receptor plug" evidence="15">
    <location>
        <begin position="58"/>
        <end position="166"/>
    </location>
</feature>
<keyword evidence="5 13" id="KW-0732">Signal</keyword>
<keyword evidence="8 10" id="KW-0472">Membrane</keyword>
<dbReference type="RefSeq" id="WP_237486437.1">
    <property type="nucleotide sequence ID" value="NZ_CAKLCM010000003.1"/>
</dbReference>
<dbReference type="Pfam" id="PF00593">
    <property type="entry name" value="TonB_dep_Rec_b-barrel"/>
    <property type="match status" value="1"/>
</dbReference>
<dbReference type="Proteomes" id="UP000838160">
    <property type="component" value="Unassembled WGS sequence"/>
</dbReference>
<dbReference type="PROSITE" id="PS00430">
    <property type="entry name" value="TONB_DEPENDENT_REC_1"/>
    <property type="match status" value="1"/>
</dbReference>
<dbReference type="InterPro" id="IPR012910">
    <property type="entry name" value="Plug_dom"/>
</dbReference>
<reference evidence="16" key="1">
    <citation type="submission" date="2021-12" db="EMBL/GenBank/DDBJ databases">
        <authorList>
            <person name="Rodrigo-Torres L."/>
            <person name="Arahal R. D."/>
            <person name="Lucena T."/>
        </authorList>
    </citation>
    <scope>NUCLEOTIDE SEQUENCE</scope>
    <source>
        <strain evidence="16">CECT 8226</strain>
    </source>
</reference>
<dbReference type="PANTHER" id="PTHR30069">
    <property type="entry name" value="TONB-DEPENDENT OUTER MEMBRANE RECEPTOR"/>
    <property type="match status" value="1"/>
</dbReference>
<evidence type="ECO:0000313" key="17">
    <source>
        <dbReference type="Proteomes" id="UP000838160"/>
    </source>
</evidence>
<feature type="signal peptide" evidence="13">
    <location>
        <begin position="1"/>
        <end position="29"/>
    </location>
</feature>
<comment type="subcellular location">
    <subcellularLocation>
        <location evidence="1 10">Cell outer membrane</location>
        <topology evidence="1 10">Multi-pass membrane protein</topology>
    </subcellularLocation>
</comment>
<feature type="short sequence motif" description="TonB box" evidence="11">
    <location>
        <begin position="45"/>
        <end position="51"/>
    </location>
</feature>
<keyword evidence="2 10" id="KW-0813">Transport</keyword>
<evidence type="ECO:0000256" key="4">
    <source>
        <dbReference type="ARBA" id="ARBA00022692"/>
    </source>
</evidence>
<evidence type="ECO:0000256" key="6">
    <source>
        <dbReference type="ARBA" id="ARBA00023065"/>
    </source>
</evidence>